<gene>
    <name evidence="1" type="ORF">AVEN_132577_1</name>
</gene>
<sequence>MTGSEHVSMLGNYGSQGGVIKEPPFLPERKGSVVECDFEKVWGTSGPPVNEIVSLAVMGLGVENDR</sequence>
<accession>A0A4Y2T519</accession>
<evidence type="ECO:0000313" key="1">
    <source>
        <dbReference type="EMBL" id="GBN94245.1"/>
    </source>
</evidence>
<organism evidence="1 2">
    <name type="scientific">Araneus ventricosus</name>
    <name type="common">Orbweaver spider</name>
    <name type="synonym">Epeira ventricosa</name>
    <dbReference type="NCBI Taxonomy" id="182803"/>
    <lineage>
        <taxon>Eukaryota</taxon>
        <taxon>Metazoa</taxon>
        <taxon>Ecdysozoa</taxon>
        <taxon>Arthropoda</taxon>
        <taxon>Chelicerata</taxon>
        <taxon>Arachnida</taxon>
        <taxon>Araneae</taxon>
        <taxon>Araneomorphae</taxon>
        <taxon>Entelegynae</taxon>
        <taxon>Araneoidea</taxon>
        <taxon>Araneidae</taxon>
        <taxon>Araneus</taxon>
    </lineage>
</organism>
<name>A0A4Y2T519_ARAVE</name>
<comment type="caution">
    <text evidence="1">The sequence shown here is derived from an EMBL/GenBank/DDBJ whole genome shotgun (WGS) entry which is preliminary data.</text>
</comment>
<evidence type="ECO:0000313" key="2">
    <source>
        <dbReference type="Proteomes" id="UP000499080"/>
    </source>
</evidence>
<reference evidence="1 2" key="1">
    <citation type="journal article" date="2019" name="Sci. Rep.">
        <title>Orb-weaving spider Araneus ventricosus genome elucidates the spidroin gene catalogue.</title>
        <authorList>
            <person name="Kono N."/>
            <person name="Nakamura H."/>
            <person name="Ohtoshi R."/>
            <person name="Moran D.A.P."/>
            <person name="Shinohara A."/>
            <person name="Yoshida Y."/>
            <person name="Fujiwara M."/>
            <person name="Mori M."/>
            <person name="Tomita M."/>
            <person name="Arakawa K."/>
        </authorList>
    </citation>
    <scope>NUCLEOTIDE SEQUENCE [LARGE SCALE GENOMIC DNA]</scope>
</reference>
<keyword evidence="2" id="KW-1185">Reference proteome</keyword>
<dbReference type="Proteomes" id="UP000499080">
    <property type="component" value="Unassembled WGS sequence"/>
</dbReference>
<protein>
    <submittedName>
        <fullName evidence="1">Uncharacterized protein</fullName>
    </submittedName>
</protein>
<dbReference type="AlphaFoldDB" id="A0A4Y2T519"/>
<dbReference type="EMBL" id="BGPR01025388">
    <property type="protein sequence ID" value="GBN94245.1"/>
    <property type="molecule type" value="Genomic_DNA"/>
</dbReference>
<proteinExistence type="predicted"/>